<accession>A0AAN8XFN7</accession>
<feature type="non-terminal residue" evidence="1">
    <location>
        <position position="1"/>
    </location>
</feature>
<sequence>TNRFVDIDFNSLITVINISSWVMVLDFFSTDQDECLTGRPFGDVTPDTSQSLRTMSTEEINTILEVQVRSLTLILNKPESELARANVSQVLVRSVGSEGNLTLTGRLGSLSLVDCTSHGDLYREKFVTSGTEAMTFQVFKYGHEDPDMQRECDIRMKLKMSSVMYIHTQRFAMELTQFIQQFNQLRDIVSRWRATSAGLEYRAQHMLHITDRVEPILFTLLSCGHHSALESYQKRLDDSFSDITPAQDGEHHLMRSNTKWKAELLTTKYPNNATFIPYELCGKAQDRM</sequence>
<proteinExistence type="predicted"/>
<comment type="caution">
    <text evidence="1">The sequence shown here is derived from an EMBL/GenBank/DDBJ whole genome shotgun (WGS) entry which is preliminary data.</text>
</comment>
<reference evidence="1 2" key="1">
    <citation type="submission" date="2023-11" db="EMBL/GenBank/DDBJ databases">
        <title>Halocaridina rubra genome assembly.</title>
        <authorList>
            <person name="Smith C."/>
        </authorList>
    </citation>
    <scope>NUCLEOTIDE SEQUENCE [LARGE SCALE GENOMIC DNA]</scope>
    <source>
        <strain evidence="1">EP-1</strain>
        <tissue evidence="1">Whole</tissue>
    </source>
</reference>
<evidence type="ECO:0000313" key="2">
    <source>
        <dbReference type="Proteomes" id="UP001381693"/>
    </source>
</evidence>
<protein>
    <submittedName>
        <fullName evidence="1">Uncharacterized protein</fullName>
    </submittedName>
</protein>
<dbReference type="AlphaFoldDB" id="A0AAN8XFN7"/>
<dbReference type="EMBL" id="JAXCGZ010002999">
    <property type="protein sequence ID" value="KAK7083457.1"/>
    <property type="molecule type" value="Genomic_DNA"/>
</dbReference>
<keyword evidence="2" id="KW-1185">Reference proteome</keyword>
<evidence type="ECO:0000313" key="1">
    <source>
        <dbReference type="EMBL" id="KAK7083457.1"/>
    </source>
</evidence>
<dbReference type="Proteomes" id="UP001381693">
    <property type="component" value="Unassembled WGS sequence"/>
</dbReference>
<gene>
    <name evidence="1" type="ORF">SK128_002187</name>
</gene>
<name>A0AAN8XFN7_HALRR</name>
<organism evidence="1 2">
    <name type="scientific">Halocaridina rubra</name>
    <name type="common">Hawaiian red shrimp</name>
    <dbReference type="NCBI Taxonomy" id="373956"/>
    <lineage>
        <taxon>Eukaryota</taxon>
        <taxon>Metazoa</taxon>
        <taxon>Ecdysozoa</taxon>
        <taxon>Arthropoda</taxon>
        <taxon>Crustacea</taxon>
        <taxon>Multicrustacea</taxon>
        <taxon>Malacostraca</taxon>
        <taxon>Eumalacostraca</taxon>
        <taxon>Eucarida</taxon>
        <taxon>Decapoda</taxon>
        <taxon>Pleocyemata</taxon>
        <taxon>Caridea</taxon>
        <taxon>Atyoidea</taxon>
        <taxon>Atyidae</taxon>
        <taxon>Halocaridina</taxon>
    </lineage>
</organism>